<reference evidence="3" key="1">
    <citation type="submission" date="2017-10" db="EMBL/GenBank/DDBJ databases">
        <title>Rapid genome shrinkage in a self-fertile nematode reveals novel sperm competition proteins.</title>
        <authorList>
            <person name="Yin D."/>
            <person name="Schwarz E.M."/>
            <person name="Thomas C.G."/>
            <person name="Felde R.L."/>
            <person name="Korf I.F."/>
            <person name="Cutter A.D."/>
            <person name="Schartner C.M."/>
            <person name="Ralston E.J."/>
            <person name="Meyer B.J."/>
            <person name="Haag E.S."/>
        </authorList>
    </citation>
    <scope>NUCLEOTIDE SEQUENCE [LARGE SCALE GENOMIC DNA]</scope>
    <source>
        <strain evidence="3">JU1422</strain>
    </source>
</reference>
<sequence length="1427" mass="165676">MDQPGTKKHNDTQLQFFETKDEIPLLTSSALLKLPICDELEAMATMFYVDYDDVDKYNKMKIREYMTSLDKFVKNVNPDKKFYLRQLPVLMSMADKEPRFFMEEVNEIVFLLLRRSSDFEGLEKLQKYEETLFASSSDETVPKVSTLTEVNKLFEDFDIDKGLVTITPDIEYSEINDCRRGYVKQLYISDRQRKQFVYPAQAIHNIFNQCVLGLNWTTNICKKHLDCNDSRRKKVLELMNKYTSSSMNLISLEDVQFGIDILHIAECHWVEETYFSDNNYLYKEYMNDQIVDLDLYKTAIKSFHLPKNGPLAELHTAPVQGIRLSILLGWIIQFIGPIDKGNEFLANVLVSNLECSIEKDVEKTVEFMRREVVVRGKAGKRKIFKPYGAQKDNHNQSKYEKMAEKARLRKQAVQQKKNKKGGKQNPENKNEGSSDDPDTNNQWKDLSDEPIEYTGSMSKEEIYRSKVTIKGHTYGSNYALLKNGPRKENPQKFFLIDIDELQKLIDMESMMGFEWTKDEKYLEDLESFVKLTGIKKFVIRHLRGDRTGSERWFLLEEALEITRICSVLRGDDPKKHDLLDELAAEVLILGEHVREARSMVQIDTLFNLQKIDKSTITVIPDFVGKMNETNSTEHIYTPVTTIARKGECLMFPNESALYIFKNVICGINWMEAIEMHGIDVYRNFQQVFEDTLKPLFCAWEMCYIARDWHEDAITKLKNHKIFENQRRADINFFEDFAEDSLVPTSYFSEQCKAFDLPPMPGNLPSGMLVKEAKVLMMMVWACQFYPHQENSMVQRDRGKQRAVILSVLFERLPQGFKWANVINHWSGVAKTTISHEPNKTERSTEELDEVAGRELDRALVVQKRQRKEKNNEGGVEAHEALESLSSTQSAPEDAEDSSGKPPKLSEHQEGSLVKTGKAQKPNEKTKASLKKSDKSKEPEKEVEDNSKKQFSKKSKNIPESSTNEGPDSSMSLQRKSKTPAISKESSRSPSTSISETCSSQKPVPEDEILENQQKLLDKEAMEKKKFEDQEKKMVKMQNQIKELKDQVKQLSEENETLKSSIEERREGDSNKLRKAKKELEKEKEKTAKLEQAIKDWKVSLEFMEKDLIEAGEQRDIANEKLRKADEELREQTAKSRNLENQLKEANKTLAMMNKEKDTAVQRVVREWTERWNVERHQVQLAQNRTEEAESKARQLMKENAKLLERDRGDGSNLPAHVATYKEDIRKLRQLLREKEDLIPHLQKRVQELSNQPGPSSQVSEDPNEYLERIRNMLEIINRDDSIEEKRVRISRLLTNTDSAETRQISVLEEDLFDASVTMYRDTLNYNKYKVQQTQSTSECQPIPPYPDLSERFLDAENKERMKPMFGEGDCAICFVKIEEHEEERTCPNEICALRYHGKCILKSIETMPFCPYCKTHYFNVDDFPVLS</sequence>
<feature type="region of interest" description="Disordered" evidence="1">
    <location>
        <begin position="862"/>
        <end position="1007"/>
    </location>
</feature>
<feature type="compositionally biased region" description="Basic and acidic residues" evidence="1">
    <location>
        <begin position="920"/>
        <end position="947"/>
    </location>
</feature>
<dbReference type="EMBL" id="PDUG01000004">
    <property type="protein sequence ID" value="PIC31823.1"/>
    <property type="molecule type" value="Genomic_DNA"/>
</dbReference>
<feature type="compositionally biased region" description="Polar residues" evidence="1">
    <location>
        <begin position="957"/>
        <end position="973"/>
    </location>
</feature>
<feature type="compositionally biased region" description="Low complexity" evidence="1">
    <location>
        <begin position="981"/>
        <end position="999"/>
    </location>
</feature>
<feature type="compositionally biased region" description="Basic and acidic residues" evidence="1">
    <location>
        <begin position="868"/>
        <end position="881"/>
    </location>
</feature>
<comment type="caution">
    <text evidence="2">The sequence shown here is derived from an EMBL/GenBank/DDBJ whole genome shotgun (WGS) entry which is preliminary data.</text>
</comment>
<dbReference type="PANTHER" id="PTHR13491:SF0">
    <property type="entry name" value="ZINC FINGER CCHC DOMAIN-CONTAINING PROTEIN 10"/>
    <property type="match status" value="1"/>
</dbReference>
<dbReference type="PANTHER" id="PTHR13491">
    <property type="entry name" value="ZCCHC10 PROTEIN"/>
    <property type="match status" value="1"/>
</dbReference>
<dbReference type="Proteomes" id="UP000230233">
    <property type="component" value="Chromosome IV"/>
</dbReference>
<gene>
    <name evidence="2" type="primary">Cnig_chr_IV.g12385</name>
    <name evidence="2" type="ORF">B9Z55_012385</name>
</gene>
<dbReference type="InterPro" id="IPR039715">
    <property type="entry name" value="ZCCHC10"/>
</dbReference>
<accession>A0A2G5TX57</accession>
<evidence type="ECO:0000313" key="2">
    <source>
        <dbReference type="EMBL" id="PIC31823.1"/>
    </source>
</evidence>
<feature type="region of interest" description="Disordered" evidence="1">
    <location>
        <begin position="1050"/>
        <end position="1083"/>
    </location>
</feature>
<evidence type="ECO:0000256" key="1">
    <source>
        <dbReference type="SAM" id="MobiDB-lite"/>
    </source>
</evidence>
<feature type="compositionally biased region" description="Basic and acidic residues" evidence="1">
    <location>
        <begin position="391"/>
        <end position="406"/>
    </location>
</feature>
<dbReference type="InterPro" id="IPR013083">
    <property type="entry name" value="Znf_RING/FYVE/PHD"/>
</dbReference>
<organism evidence="2 3">
    <name type="scientific">Caenorhabditis nigoni</name>
    <dbReference type="NCBI Taxonomy" id="1611254"/>
    <lineage>
        <taxon>Eukaryota</taxon>
        <taxon>Metazoa</taxon>
        <taxon>Ecdysozoa</taxon>
        <taxon>Nematoda</taxon>
        <taxon>Chromadorea</taxon>
        <taxon>Rhabditida</taxon>
        <taxon>Rhabditina</taxon>
        <taxon>Rhabditomorpha</taxon>
        <taxon>Rhabditoidea</taxon>
        <taxon>Rhabditidae</taxon>
        <taxon>Peloderinae</taxon>
        <taxon>Caenorhabditis</taxon>
    </lineage>
</organism>
<dbReference type="OrthoDB" id="5911866at2759"/>
<protein>
    <recommendedName>
        <fullName evidence="4">RING-type domain-containing protein</fullName>
    </recommendedName>
</protein>
<evidence type="ECO:0008006" key="4">
    <source>
        <dbReference type="Google" id="ProtNLM"/>
    </source>
</evidence>
<keyword evidence="3" id="KW-1185">Reference proteome</keyword>
<dbReference type="SUPFAM" id="SSF57850">
    <property type="entry name" value="RING/U-box"/>
    <property type="match status" value="1"/>
</dbReference>
<name>A0A2G5TX57_9PELO</name>
<feature type="compositionally biased region" description="Basic and acidic residues" evidence="1">
    <location>
        <begin position="1060"/>
        <end position="1083"/>
    </location>
</feature>
<dbReference type="SMART" id="SM01197">
    <property type="entry name" value="FANCL_C"/>
    <property type="match status" value="1"/>
</dbReference>
<feature type="region of interest" description="Disordered" evidence="1">
    <location>
        <begin position="385"/>
        <end position="450"/>
    </location>
</feature>
<evidence type="ECO:0000313" key="3">
    <source>
        <dbReference type="Proteomes" id="UP000230233"/>
    </source>
</evidence>
<proteinExistence type="predicted"/>
<dbReference type="Gene3D" id="3.30.40.10">
    <property type="entry name" value="Zinc/RING finger domain, C3HC4 (zinc finger)"/>
    <property type="match status" value="1"/>
</dbReference>